<evidence type="ECO:0000256" key="2">
    <source>
        <dbReference type="ARBA" id="ARBA00022679"/>
    </source>
</evidence>
<organism evidence="5 6">
    <name type="scientific">Wenjunlia tyrosinilytica</name>
    <dbReference type="NCBI Taxonomy" id="1544741"/>
    <lineage>
        <taxon>Bacteria</taxon>
        <taxon>Bacillati</taxon>
        <taxon>Actinomycetota</taxon>
        <taxon>Actinomycetes</taxon>
        <taxon>Kitasatosporales</taxon>
        <taxon>Streptomycetaceae</taxon>
        <taxon>Wenjunlia</taxon>
    </lineage>
</organism>
<evidence type="ECO:0000313" key="6">
    <source>
        <dbReference type="Proteomes" id="UP000641932"/>
    </source>
</evidence>
<dbReference type="GO" id="GO:0005829">
    <property type="term" value="C:cytosol"/>
    <property type="evidence" value="ECO:0007669"/>
    <property type="project" value="TreeGrafter"/>
</dbReference>
<dbReference type="GO" id="GO:0000287">
    <property type="term" value="F:magnesium ion binding"/>
    <property type="evidence" value="ECO:0007669"/>
    <property type="project" value="InterPro"/>
</dbReference>
<feature type="domain" description="4'-phosphopantetheinyl transferase" evidence="4">
    <location>
        <begin position="133"/>
        <end position="193"/>
    </location>
</feature>
<evidence type="ECO:0000313" key="5">
    <source>
        <dbReference type="EMBL" id="GGO94983.1"/>
    </source>
</evidence>
<evidence type="ECO:0000256" key="1">
    <source>
        <dbReference type="ARBA" id="ARBA00010990"/>
    </source>
</evidence>
<dbReference type="Pfam" id="PF01648">
    <property type="entry name" value="ACPS"/>
    <property type="match status" value="1"/>
</dbReference>
<evidence type="ECO:0000256" key="3">
    <source>
        <dbReference type="SAM" id="MobiDB-lite"/>
    </source>
</evidence>
<dbReference type="Gene3D" id="3.90.470.20">
    <property type="entry name" value="4'-phosphopantetheinyl transferase domain"/>
    <property type="match status" value="1"/>
</dbReference>
<evidence type="ECO:0000259" key="4">
    <source>
        <dbReference type="Pfam" id="PF01648"/>
    </source>
</evidence>
<dbReference type="SUPFAM" id="SSF56214">
    <property type="entry name" value="4'-phosphopantetheinyl transferase"/>
    <property type="match status" value="2"/>
</dbReference>
<feature type="region of interest" description="Disordered" evidence="3">
    <location>
        <begin position="1"/>
        <end position="23"/>
    </location>
</feature>
<reference evidence="5" key="2">
    <citation type="submission" date="2020-09" db="EMBL/GenBank/DDBJ databases">
        <authorList>
            <person name="Sun Q."/>
            <person name="Zhou Y."/>
        </authorList>
    </citation>
    <scope>NUCLEOTIDE SEQUENCE</scope>
    <source>
        <strain evidence="5">CGMCC 4.7201</strain>
    </source>
</reference>
<proteinExistence type="inferred from homology"/>
<dbReference type="RefSeq" id="WP_189134137.1">
    <property type="nucleotide sequence ID" value="NZ_BMMS01000024.1"/>
</dbReference>
<dbReference type="GO" id="GO:0019878">
    <property type="term" value="P:lysine biosynthetic process via aminoadipic acid"/>
    <property type="evidence" value="ECO:0007669"/>
    <property type="project" value="TreeGrafter"/>
</dbReference>
<reference evidence="5" key="1">
    <citation type="journal article" date="2014" name="Int. J. Syst. Evol. Microbiol.">
        <title>Complete genome sequence of Corynebacterium casei LMG S-19264T (=DSM 44701T), isolated from a smear-ripened cheese.</title>
        <authorList>
            <consortium name="US DOE Joint Genome Institute (JGI-PGF)"/>
            <person name="Walter F."/>
            <person name="Albersmeier A."/>
            <person name="Kalinowski J."/>
            <person name="Ruckert C."/>
        </authorList>
    </citation>
    <scope>NUCLEOTIDE SEQUENCE</scope>
    <source>
        <strain evidence="5">CGMCC 4.7201</strain>
    </source>
</reference>
<dbReference type="PANTHER" id="PTHR12215:SF10">
    <property type="entry name" value="L-AMINOADIPATE-SEMIALDEHYDE DEHYDROGENASE-PHOSPHOPANTETHEINYL TRANSFERASE"/>
    <property type="match status" value="1"/>
</dbReference>
<sequence length="234" mass="24855">MKPAPHVLEPEPTLGELPRPEGESPHLWLLSASEHRGGIAAAGHLLGPAERERAAGFARPELADRYRAAHLGLRRLLGAYLGQAPERVELTREPCPHCQGAHGRPSVRHGGAPLHYSLSYGGDLVLLAFAERPVGVDIEPVPEADVVDDVVSTLHPDEQAELRALAPPARAVAFARLWARKEAYLKGTGEGLGGDDLAKAYLGSGPRPVEPPGWALTDCAVPDGHAACVALARR</sequence>
<dbReference type="Proteomes" id="UP000641932">
    <property type="component" value="Unassembled WGS sequence"/>
</dbReference>
<dbReference type="GO" id="GO:0008897">
    <property type="term" value="F:holo-[acyl-carrier-protein] synthase activity"/>
    <property type="evidence" value="ECO:0007669"/>
    <property type="project" value="InterPro"/>
</dbReference>
<dbReference type="InterPro" id="IPR050559">
    <property type="entry name" value="P-Pant_transferase_sf"/>
</dbReference>
<name>A0A918DZD0_9ACTN</name>
<dbReference type="PANTHER" id="PTHR12215">
    <property type="entry name" value="PHOSPHOPANTETHEINE TRANSFERASE"/>
    <property type="match status" value="1"/>
</dbReference>
<accession>A0A918DZD0</accession>
<keyword evidence="2 5" id="KW-0808">Transferase</keyword>
<dbReference type="AlphaFoldDB" id="A0A918DZD0"/>
<comment type="caution">
    <text evidence="5">The sequence shown here is derived from an EMBL/GenBank/DDBJ whole genome shotgun (WGS) entry which is preliminary data.</text>
</comment>
<keyword evidence="6" id="KW-1185">Reference proteome</keyword>
<dbReference type="EMBL" id="BMMS01000024">
    <property type="protein sequence ID" value="GGO94983.1"/>
    <property type="molecule type" value="Genomic_DNA"/>
</dbReference>
<comment type="similarity">
    <text evidence="1">Belongs to the P-Pant transferase superfamily. Gsp/Sfp/HetI/AcpT family.</text>
</comment>
<dbReference type="InterPro" id="IPR008278">
    <property type="entry name" value="4-PPantetheinyl_Trfase_dom"/>
</dbReference>
<protein>
    <submittedName>
        <fullName evidence="5">4'-phosphopantetheinyl transferase</fullName>
    </submittedName>
</protein>
<gene>
    <name evidence="5" type="ORF">GCM10012280_51150</name>
</gene>
<dbReference type="InterPro" id="IPR037143">
    <property type="entry name" value="4-PPantetheinyl_Trfase_dom_sf"/>
</dbReference>